<dbReference type="EMBL" id="QJNU01000147">
    <property type="protein sequence ID" value="RYP05960.1"/>
    <property type="molecule type" value="Genomic_DNA"/>
</dbReference>
<proteinExistence type="predicted"/>
<sequence length="498" mass="55029">MDDRRKPTIGDMPPEVMLLIFDFVAGVAPSVESLHEQPTAILLDGESGSQNLKRASLVSRAWRSLTLPLLFRHVLWRPRVTSLSAFTLNPIPLLRFLEENWLVANRHHRGGLGGGGVETFTLIVDFVEDGWGAGDDAHPHAHRHSRTGIGSPRIRSVDLEWLWDQLFSVVDPLRFTIMAPPTTLAAFLSRTLFLDDAWAFDMPYHILSLSQTRRGEEVPSKSQNMKGSLSDPSLSSAAAAKSDGGEPSSSQAQAAGPSRSLTSSRRPSRRKKQAPPSPLFTIRPWTALLLNEGSSTRVYKMYEFFLRRPPSLLGALLGCEGEESHNDGNSPPPLIPQTVSDLSYVAVFPLSSHVEATLAPHLPPHVVRLFVRLSPTPKSRLFLEENGDEMRRIDPADLWMERNAAYHSLMREFIAAFSPRSPSSPSWFSPPPGAGGEEERPSNWANLRVFETGDAAADREAWDITCRSLERSGVGGWEVEREGVLVRCDDGDGNLLSV</sequence>
<reference evidence="2 3" key="1">
    <citation type="submission" date="2018-06" db="EMBL/GenBank/DDBJ databases">
        <title>Complete Genomes of Monosporascus.</title>
        <authorList>
            <person name="Robinson A.J."/>
            <person name="Natvig D.O."/>
        </authorList>
    </citation>
    <scope>NUCLEOTIDE SEQUENCE [LARGE SCALE GENOMIC DNA]</scope>
    <source>
        <strain evidence="2 3">CBS 110550</strain>
    </source>
</reference>
<dbReference type="AlphaFoldDB" id="A0A4Q4TK62"/>
<accession>A0A4Q4TK62</accession>
<organism evidence="2 3">
    <name type="scientific">Monosporascus ibericus</name>
    <dbReference type="NCBI Taxonomy" id="155417"/>
    <lineage>
        <taxon>Eukaryota</taxon>
        <taxon>Fungi</taxon>
        <taxon>Dikarya</taxon>
        <taxon>Ascomycota</taxon>
        <taxon>Pezizomycotina</taxon>
        <taxon>Sordariomycetes</taxon>
        <taxon>Xylariomycetidae</taxon>
        <taxon>Xylariales</taxon>
        <taxon>Xylariales incertae sedis</taxon>
        <taxon>Monosporascus</taxon>
    </lineage>
</organism>
<gene>
    <name evidence="2" type="ORF">DL764_003464</name>
</gene>
<evidence type="ECO:0000256" key="1">
    <source>
        <dbReference type="SAM" id="MobiDB-lite"/>
    </source>
</evidence>
<dbReference type="STRING" id="155417.A0A4Q4TK62"/>
<feature type="compositionally biased region" description="Low complexity" evidence="1">
    <location>
        <begin position="226"/>
        <end position="265"/>
    </location>
</feature>
<feature type="region of interest" description="Disordered" evidence="1">
    <location>
        <begin position="419"/>
        <end position="442"/>
    </location>
</feature>
<evidence type="ECO:0000313" key="2">
    <source>
        <dbReference type="EMBL" id="RYP05960.1"/>
    </source>
</evidence>
<feature type="region of interest" description="Disordered" evidence="1">
    <location>
        <begin position="212"/>
        <end position="278"/>
    </location>
</feature>
<name>A0A4Q4TK62_9PEZI</name>
<protein>
    <submittedName>
        <fullName evidence="2">Uncharacterized protein</fullName>
    </submittedName>
</protein>
<dbReference type="OrthoDB" id="5296720at2759"/>
<dbReference type="Proteomes" id="UP000293360">
    <property type="component" value="Unassembled WGS sequence"/>
</dbReference>
<evidence type="ECO:0000313" key="3">
    <source>
        <dbReference type="Proteomes" id="UP000293360"/>
    </source>
</evidence>
<keyword evidence="3" id="KW-1185">Reference proteome</keyword>
<comment type="caution">
    <text evidence="2">The sequence shown here is derived from an EMBL/GenBank/DDBJ whole genome shotgun (WGS) entry which is preliminary data.</text>
</comment>